<evidence type="ECO:0000256" key="7">
    <source>
        <dbReference type="ARBA" id="ARBA00023157"/>
    </source>
</evidence>
<keyword evidence="9" id="KW-0472">Membrane</keyword>
<comment type="function">
    <text evidence="1">Acts as a defensive agent. Recognizes blood group fucosylated oligosaccharides including A, B, H and Lewis B-type antigens. Does not recognize Lewis A antigen and has low affinity for monovalent haptens.</text>
</comment>
<reference evidence="13" key="2">
    <citation type="submission" date="2020-05" db="UniProtKB">
        <authorList>
            <consortium name="EnsemblMetazoa"/>
        </authorList>
    </citation>
    <scope>IDENTIFICATION</scope>
    <source>
        <strain evidence="13">wikel</strain>
    </source>
</reference>
<dbReference type="EnsemblMetazoa" id="ISCW005674-RA">
    <property type="protein sequence ID" value="ISCW005674-PA"/>
    <property type="gene ID" value="ISCW005674"/>
</dbReference>
<comment type="similarity">
    <text evidence="2">Belongs to the fucolectin family.</text>
</comment>
<keyword evidence="5" id="KW-0430">Lectin</keyword>
<evidence type="ECO:0000256" key="10">
    <source>
        <dbReference type="SAM" id="SignalP"/>
    </source>
</evidence>
<dbReference type="Proteomes" id="UP000001555">
    <property type="component" value="Unassembled WGS sequence"/>
</dbReference>
<feature type="chain" id="PRO_5010959776" description="Sushi domain-containing protein" evidence="10">
    <location>
        <begin position="27"/>
        <end position="280"/>
    </location>
</feature>
<dbReference type="InParanoid" id="B7PN85"/>
<accession>B7PN85</accession>
<sequence>HLQSRFTRPPTSAMLVIILIIASTAADCPFPEPPRNGRVIVTKLHKAARFARYVCGGEFELFGPSNQTCLSDGAWHPQDAPLCVADVAIGGTAFQSTIGIEGSSRLTVDGERNTCSETMLQTAPWFAVDLQGVYPVVGVKLDFPVATAANVTLYVRVGNFSEVFKDNPVCTAFHGTILSGRSLLLVCPGGLSGRYVSLHLRDTSAFSLCEFAVYSETLLVPQPEATALRAHAQKSLHNIEGLAGFVAIGVTLTVAGVLICMCCNTRLVKECCCRGRNDPV</sequence>
<dbReference type="GO" id="GO:0042806">
    <property type="term" value="F:fucose binding"/>
    <property type="evidence" value="ECO:0007669"/>
    <property type="project" value="UniProtKB-ARBA"/>
</dbReference>
<dbReference type="Pfam" id="PF00084">
    <property type="entry name" value="Sushi"/>
    <property type="match status" value="1"/>
</dbReference>
<keyword evidence="6" id="KW-0106">Calcium</keyword>
<keyword evidence="9" id="KW-1133">Transmembrane helix</keyword>
<keyword evidence="9" id="KW-0812">Transmembrane</keyword>
<dbReference type="VEuPathDB" id="VectorBase:ISCW005674"/>
<dbReference type="SUPFAM" id="SSF57535">
    <property type="entry name" value="Complement control module/SCR domain"/>
    <property type="match status" value="1"/>
</dbReference>
<dbReference type="GO" id="GO:0001868">
    <property type="term" value="P:regulation of complement activation, lectin pathway"/>
    <property type="evidence" value="ECO:0007669"/>
    <property type="project" value="UniProtKB-ARBA"/>
</dbReference>
<evidence type="ECO:0000256" key="5">
    <source>
        <dbReference type="ARBA" id="ARBA00022734"/>
    </source>
</evidence>
<evidence type="ECO:0000313" key="12">
    <source>
        <dbReference type="EMBL" id="EEC08057.1"/>
    </source>
</evidence>
<dbReference type="HOGENOM" id="CLU_840155_0_0_1"/>
<dbReference type="GO" id="GO:0046872">
    <property type="term" value="F:metal ion binding"/>
    <property type="evidence" value="ECO:0007669"/>
    <property type="project" value="UniProtKB-KW"/>
</dbReference>
<gene>
    <name evidence="12" type="ORF">IscW_ISCW005674</name>
</gene>
<evidence type="ECO:0000256" key="2">
    <source>
        <dbReference type="ARBA" id="ARBA00010147"/>
    </source>
</evidence>
<dbReference type="InterPro" id="IPR006585">
    <property type="entry name" value="FTP1"/>
</dbReference>
<dbReference type="CDD" id="cd00033">
    <property type="entry name" value="CCP"/>
    <property type="match status" value="1"/>
</dbReference>
<evidence type="ECO:0000256" key="9">
    <source>
        <dbReference type="SAM" id="Phobius"/>
    </source>
</evidence>
<keyword evidence="7" id="KW-1015">Disulfide bond</keyword>
<protein>
    <recommendedName>
        <fullName evidence="11">Sushi domain-containing protein</fullName>
    </recommendedName>
</protein>
<dbReference type="PANTHER" id="PTHR45713">
    <property type="entry name" value="FTP DOMAIN-CONTAINING PROTEIN"/>
    <property type="match status" value="1"/>
</dbReference>
<keyword evidence="8" id="KW-0768">Sushi</keyword>
<dbReference type="AlphaFoldDB" id="B7PN85"/>
<dbReference type="InterPro" id="IPR035976">
    <property type="entry name" value="Sushi/SCR/CCP_sf"/>
</dbReference>
<dbReference type="InterPro" id="IPR008979">
    <property type="entry name" value="Galactose-bd-like_sf"/>
</dbReference>
<evidence type="ECO:0000256" key="8">
    <source>
        <dbReference type="PROSITE-ProRule" id="PRU00302"/>
    </source>
</evidence>
<dbReference type="PROSITE" id="PS50923">
    <property type="entry name" value="SUSHI"/>
    <property type="match status" value="1"/>
</dbReference>
<comment type="subunit">
    <text evidence="3">Homotrimer.</text>
</comment>
<reference evidence="12 14" key="1">
    <citation type="submission" date="2008-03" db="EMBL/GenBank/DDBJ databases">
        <title>Annotation of Ixodes scapularis.</title>
        <authorList>
            <consortium name="Ixodes scapularis Genome Project Consortium"/>
            <person name="Caler E."/>
            <person name="Hannick L.I."/>
            <person name="Bidwell S."/>
            <person name="Joardar V."/>
            <person name="Thiagarajan M."/>
            <person name="Amedeo P."/>
            <person name="Galinsky K.J."/>
            <person name="Schobel S."/>
            <person name="Inman J."/>
            <person name="Hostetler J."/>
            <person name="Miller J."/>
            <person name="Hammond M."/>
            <person name="Megy K."/>
            <person name="Lawson D."/>
            <person name="Kodira C."/>
            <person name="Sutton G."/>
            <person name="Meyer J."/>
            <person name="Hill C.A."/>
            <person name="Birren B."/>
            <person name="Nene V."/>
            <person name="Collins F."/>
            <person name="Alarcon-Chaidez F."/>
            <person name="Wikel S."/>
            <person name="Strausberg R."/>
        </authorList>
    </citation>
    <scope>NUCLEOTIDE SEQUENCE [LARGE SCALE GENOMIC DNA]</scope>
    <source>
        <strain evidence="14">Wikel</strain>
        <strain evidence="12">Wikel colony</strain>
    </source>
</reference>
<evidence type="ECO:0000256" key="6">
    <source>
        <dbReference type="ARBA" id="ARBA00022837"/>
    </source>
</evidence>
<dbReference type="InterPro" id="IPR000436">
    <property type="entry name" value="Sushi_SCR_CCP_dom"/>
</dbReference>
<feature type="non-terminal residue" evidence="12">
    <location>
        <position position="1"/>
    </location>
</feature>
<dbReference type="SMART" id="SM00032">
    <property type="entry name" value="CCP"/>
    <property type="match status" value="1"/>
</dbReference>
<evidence type="ECO:0000256" key="1">
    <source>
        <dbReference type="ARBA" id="ARBA00002219"/>
    </source>
</evidence>
<organism>
    <name type="scientific">Ixodes scapularis</name>
    <name type="common">Black-legged tick</name>
    <name type="synonym">Deer tick</name>
    <dbReference type="NCBI Taxonomy" id="6945"/>
    <lineage>
        <taxon>Eukaryota</taxon>
        <taxon>Metazoa</taxon>
        <taxon>Ecdysozoa</taxon>
        <taxon>Arthropoda</taxon>
        <taxon>Chelicerata</taxon>
        <taxon>Arachnida</taxon>
        <taxon>Acari</taxon>
        <taxon>Parasitiformes</taxon>
        <taxon>Ixodida</taxon>
        <taxon>Ixodoidea</taxon>
        <taxon>Ixodidae</taxon>
        <taxon>Ixodinae</taxon>
        <taxon>Ixodes</taxon>
    </lineage>
</organism>
<dbReference type="OrthoDB" id="547680at2759"/>
<dbReference type="InterPro" id="IPR051941">
    <property type="entry name" value="BG_Antigen-Binding_Lectin"/>
</dbReference>
<dbReference type="Gene3D" id="2.10.70.10">
    <property type="entry name" value="Complement Module, domain 1"/>
    <property type="match status" value="1"/>
</dbReference>
<keyword evidence="14" id="KW-1185">Reference proteome</keyword>
<dbReference type="PANTHER" id="PTHR45713:SF6">
    <property type="entry name" value="F5_8 TYPE C DOMAIN-CONTAINING PROTEIN"/>
    <property type="match status" value="1"/>
</dbReference>
<dbReference type="EMBL" id="ABJB010491710">
    <property type="status" value="NOT_ANNOTATED_CDS"/>
    <property type="molecule type" value="Genomic_DNA"/>
</dbReference>
<dbReference type="GO" id="GO:0010185">
    <property type="term" value="P:regulation of cellular defense response"/>
    <property type="evidence" value="ECO:0007669"/>
    <property type="project" value="UniProtKB-ARBA"/>
</dbReference>
<keyword evidence="10" id="KW-0732">Signal</keyword>
<name>B7PN85_IXOSC</name>
<keyword evidence="4" id="KW-0479">Metal-binding</keyword>
<dbReference type="SUPFAM" id="SSF49785">
    <property type="entry name" value="Galactose-binding domain-like"/>
    <property type="match status" value="1"/>
</dbReference>
<evidence type="ECO:0000313" key="14">
    <source>
        <dbReference type="Proteomes" id="UP000001555"/>
    </source>
</evidence>
<evidence type="ECO:0000256" key="4">
    <source>
        <dbReference type="ARBA" id="ARBA00022723"/>
    </source>
</evidence>
<comment type="caution">
    <text evidence="8">Lacks conserved residue(s) required for the propagation of feature annotation.</text>
</comment>
<dbReference type="VEuPathDB" id="VectorBase:ISCI005674"/>
<evidence type="ECO:0000259" key="11">
    <source>
        <dbReference type="PROSITE" id="PS50923"/>
    </source>
</evidence>
<dbReference type="SMART" id="SM00607">
    <property type="entry name" value="FTP"/>
    <property type="match status" value="1"/>
</dbReference>
<feature type="transmembrane region" description="Helical" evidence="9">
    <location>
        <begin position="241"/>
        <end position="260"/>
    </location>
</feature>
<feature type="domain" description="Sushi" evidence="11">
    <location>
        <begin position="26"/>
        <end position="85"/>
    </location>
</feature>
<evidence type="ECO:0000313" key="13">
    <source>
        <dbReference type="EnsemblMetazoa" id="ISCW005674-PA"/>
    </source>
</evidence>
<dbReference type="VEuPathDB" id="VectorBase:ISCP_031124"/>
<proteinExistence type="inferred from homology"/>
<feature type="signal peptide" evidence="10">
    <location>
        <begin position="1"/>
        <end position="26"/>
    </location>
</feature>
<dbReference type="EMBL" id="DS751205">
    <property type="protein sequence ID" value="EEC08057.1"/>
    <property type="molecule type" value="Genomic_DNA"/>
</dbReference>
<dbReference type="Pfam" id="PF22633">
    <property type="entry name" value="F5_F8_type_C_2"/>
    <property type="match status" value="1"/>
</dbReference>
<evidence type="ECO:0000256" key="3">
    <source>
        <dbReference type="ARBA" id="ARBA00011233"/>
    </source>
</evidence>
<dbReference type="Gene3D" id="2.60.120.260">
    <property type="entry name" value="Galactose-binding domain-like"/>
    <property type="match status" value="1"/>
</dbReference>
<dbReference type="PaxDb" id="6945-B7PN85"/>